<evidence type="ECO:0000256" key="2">
    <source>
        <dbReference type="ARBA" id="ARBA00001947"/>
    </source>
</evidence>
<dbReference type="EC" id="3.2.2.23" evidence="19"/>
<evidence type="ECO:0000259" key="17">
    <source>
        <dbReference type="PROSITE" id="PS51066"/>
    </source>
</evidence>
<evidence type="ECO:0000313" key="19">
    <source>
        <dbReference type="EMBL" id="MCA9391895.1"/>
    </source>
</evidence>
<organism evidence="19 20">
    <name type="scientific">candidate division WWE3 bacterium</name>
    <dbReference type="NCBI Taxonomy" id="2053526"/>
    <lineage>
        <taxon>Bacteria</taxon>
        <taxon>Katanobacteria</taxon>
    </lineage>
</organism>
<dbReference type="Gene3D" id="3.20.190.10">
    <property type="entry name" value="MutM-like, N-terminal"/>
    <property type="match status" value="1"/>
</dbReference>
<dbReference type="InterPro" id="IPR000214">
    <property type="entry name" value="Znf_DNA_glyclase/AP_lyase"/>
</dbReference>
<dbReference type="GO" id="GO:0008270">
    <property type="term" value="F:zinc ion binding"/>
    <property type="evidence" value="ECO:0007669"/>
    <property type="project" value="UniProtKB-KW"/>
</dbReference>
<dbReference type="FunFam" id="1.10.8.50:FF:000003">
    <property type="entry name" value="Formamidopyrimidine-DNA glycosylase"/>
    <property type="match status" value="1"/>
</dbReference>
<evidence type="ECO:0000256" key="3">
    <source>
        <dbReference type="ARBA" id="ARBA00009409"/>
    </source>
</evidence>
<proteinExistence type="inferred from homology"/>
<feature type="domain" description="FPG-type" evidence="17">
    <location>
        <begin position="238"/>
        <end position="273"/>
    </location>
</feature>
<dbReference type="InterPro" id="IPR010979">
    <property type="entry name" value="Ribosomal_uS13-like_H2TH"/>
</dbReference>
<dbReference type="Gene3D" id="1.10.8.50">
    <property type="match status" value="1"/>
</dbReference>
<dbReference type="InterPro" id="IPR012319">
    <property type="entry name" value="FPG_cat"/>
</dbReference>
<keyword evidence="12 19" id="KW-0456">Lyase</keyword>
<evidence type="ECO:0000256" key="12">
    <source>
        <dbReference type="ARBA" id="ARBA00023239"/>
    </source>
</evidence>
<evidence type="ECO:0000256" key="7">
    <source>
        <dbReference type="ARBA" id="ARBA00022771"/>
    </source>
</evidence>
<evidence type="ECO:0000256" key="16">
    <source>
        <dbReference type="PROSITE-ProRule" id="PRU00391"/>
    </source>
</evidence>
<dbReference type="SMART" id="SM00898">
    <property type="entry name" value="Fapy_DNA_glyco"/>
    <property type="match status" value="1"/>
</dbReference>
<evidence type="ECO:0000256" key="9">
    <source>
        <dbReference type="ARBA" id="ARBA00022833"/>
    </source>
</evidence>
<dbReference type="GO" id="GO:0006284">
    <property type="term" value="P:base-excision repair"/>
    <property type="evidence" value="ECO:0007669"/>
    <property type="project" value="InterPro"/>
</dbReference>
<evidence type="ECO:0000256" key="15">
    <source>
        <dbReference type="ARBA" id="ARBA00044632"/>
    </source>
</evidence>
<comment type="cofactor">
    <cofactor evidence="2">
        <name>Zn(2+)</name>
        <dbReference type="ChEBI" id="CHEBI:29105"/>
    </cofactor>
</comment>
<dbReference type="PANTHER" id="PTHR22993:SF9">
    <property type="entry name" value="FORMAMIDOPYRIMIDINE-DNA GLYCOSYLASE"/>
    <property type="match status" value="1"/>
</dbReference>
<keyword evidence="6" id="KW-0227">DNA damage</keyword>
<dbReference type="EC" id="4.2.99.18" evidence="19"/>
<dbReference type="AlphaFoldDB" id="A0A955LJR0"/>
<evidence type="ECO:0000256" key="14">
    <source>
        <dbReference type="ARBA" id="ARBA00023295"/>
    </source>
</evidence>
<sequence length="285" mass="32303">MPELPEIETIKNQLLSAAVIGRSITQIEVLYPQVVAYTEEGFEDVVVGTSVDDVHRKGKYLVLGLDNKRNIVIHFRMNGRLLLRERTFAFDPYTQIVISLDDGRELRFGDSRKFATVELMCDADLKAKIVNKLGPDAASELDLEYFYQVLQSTTRPIKSLLLDQQKIAGIGNIYANEALWWAKIHPETSSADVEKREAKELLGAIHRVLAESIQLGGSSKRWFRHIDGGLGRYQEIFKVYNKAGLPCPRHQDVLIRYSKVGGRGTYHCEICQQIAKNRQTSLIDQ</sequence>
<dbReference type="Proteomes" id="UP000751518">
    <property type="component" value="Unassembled WGS sequence"/>
</dbReference>
<dbReference type="CDD" id="cd08966">
    <property type="entry name" value="EcFpg-like_N"/>
    <property type="match status" value="1"/>
</dbReference>
<keyword evidence="14 19" id="KW-0326">Glycosidase</keyword>
<dbReference type="InterPro" id="IPR035937">
    <property type="entry name" value="FPG_N"/>
</dbReference>
<keyword evidence="11" id="KW-0234">DNA repair</keyword>
<reference evidence="19" key="1">
    <citation type="submission" date="2020-04" db="EMBL/GenBank/DDBJ databases">
        <authorList>
            <person name="Zhang T."/>
        </authorList>
    </citation>
    <scope>NUCLEOTIDE SEQUENCE</scope>
    <source>
        <strain evidence="19">HKST-UBA03</strain>
    </source>
</reference>
<name>A0A955LJR0_UNCKA</name>
<keyword evidence="13" id="KW-0511">Multifunctional enzyme</keyword>
<comment type="caution">
    <text evidence="19">The sequence shown here is derived from an EMBL/GenBank/DDBJ whole genome shotgun (WGS) entry which is preliminary data.</text>
</comment>
<evidence type="ECO:0000256" key="10">
    <source>
        <dbReference type="ARBA" id="ARBA00023125"/>
    </source>
</evidence>
<evidence type="ECO:0000256" key="13">
    <source>
        <dbReference type="ARBA" id="ARBA00023268"/>
    </source>
</evidence>
<evidence type="ECO:0000313" key="20">
    <source>
        <dbReference type="Proteomes" id="UP000751518"/>
    </source>
</evidence>
<dbReference type="PROSITE" id="PS51066">
    <property type="entry name" value="ZF_FPG_2"/>
    <property type="match status" value="1"/>
</dbReference>
<comment type="catalytic activity">
    <reaction evidence="1">
        <text>Hydrolysis of DNA containing ring-opened 7-methylguanine residues, releasing 2,6-diamino-4-hydroxy-5-(N-methyl)formamidopyrimidine.</text>
        <dbReference type="EC" id="3.2.2.23"/>
    </reaction>
</comment>
<dbReference type="EMBL" id="JAGQKZ010000009">
    <property type="protein sequence ID" value="MCA9391895.1"/>
    <property type="molecule type" value="Genomic_DNA"/>
</dbReference>
<keyword evidence="10" id="KW-0238">DNA-binding</keyword>
<dbReference type="Pfam" id="PF01149">
    <property type="entry name" value="Fapy_DNA_glyco"/>
    <property type="match status" value="1"/>
</dbReference>
<dbReference type="Pfam" id="PF06831">
    <property type="entry name" value="H2TH"/>
    <property type="match status" value="1"/>
</dbReference>
<feature type="domain" description="Formamidopyrimidine-DNA glycosylase catalytic" evidence="18">
    <location>
        <begin position="2"/>
        <end position="115"/>
    </location>
</feature>
<keyword evidence="7 16" id="KW-0863">Zinc-finger</keyword>
<evidence type="ECO:0000259" key="18">
    <source>
        <dbReference type="PROSITE" id="PS51068"/>
    </source>
</evidence>
<reference evidence="19" key="2">
    <citation type="journal article" date="2021" name="Microbiome">
        <title>Successional dynamics and alternative stable states in a saline activated sludge microbial community over 9 years.</title>
        <authorList>
            <person name="Wang Y."/>
            <person name="Ye J."/>
            <person name="Ju F."/>
            <person name="Liu L."/>
            <person name="Boyd J.A."/>
            <person name="Deng Y."/>
            <person name="Parks D.H."/>
            <person name="Jiang X."/>
            <person name="Yin X."/>
            <person name="Woodcroft B.J."/>
            <person name="Tyson G.W."/>
            <person name="Hugenholtz P."/>
            <person name="Polz M.F."/>
            <person name="Zhang T."/>
        </authorList>
    </citation>
    <scope>NUCLEOTIDE SEQUENCE</scope>
    <source>
        <strain evidence="19">HKST-UBA03</strain>
    </source>
</reference>
<keyword evidence="9" id="KW-0862">Zinc</keyword>
<dbReference type="GO" id="GO:0140078">
    <property type="term" value="F:class I DNA-(apurinic or apyrimidinic site) endonuclease activity"/>
    <property type="evidence" value="ECO:0007669"/>
    <property type="project" value="UniProtKB-EC"/>
</dbReference>
<dbReference type="GO" id="GO:0034039">
    <property type="term" value="F:8-oxo-7,8-dihydroguanine DNA N-glycosylase activity"/>
    <property type="evidence" value="ECO:0007669"/>
    <property type="project" value="TreeGrafter"/>
</dbReference>
<dbReference type="SUPFAM" id="SSF46946">
    <property type="entry name" value="S13-like H2TH domain"/>
    <property type="match status" value="1"/>
</dbReference>
<evidence type="ECO:0000256" key="8">
    <source>
        <dbReference type="ARBA" id="ARBA00022801"/>
    </source>
</evidence>
<dbReference type="InterPro" id="IPR015886">
    <property type="entry name" value="H2TH_FPG"/>
</dbReference>
<comment type="catalytic activity">
    <reaction evidence="15">
        <text>2'-deoxyribonucleotide-(2'-deoxyribose 5'-phosphate)-2'-deoxyribonucleotide-DNA = a 3'-end 2'-deoxyribonucleotide-(2,3-dehydro-2,3-deoxyribose 5'-phosphate)-DNA + a 5'-end 5'-phospho-2'-deoxyribonucleoside-DNA + H(+)</text>
        <dbReference type="Rhea" id="RHEA:66592"/>
        <dbReference type="Rhea" id="RHEA-COMP:13180"/>
        <dbReference type="Rhea" id="RHEA-COMP:16897"/>
        <dbReference type="Rhea" id="RHEA-COMP:17067"/>
        <dbReference type="ChEBI" id="CHEBI:15378"/>
        <dbReference type="ChEBI" id="CHEBI:136412"/>
        <dbReference type="ChEBI" id="CHEBI:157695"/>
        <dbReference type="ChEBI" id="CHEBI:167181"/>
        <dbReference type="EC" id="4.2.99.18"/>
    </reaction>
</comment>
<protein>
    <submittedName>
        <fullName evidence="19">Bifunctional DNA-formamidopyrimidine glycosylase/DNA-(Apurinic or apyrimidinic site) lyase</fullName>
        <ecNumber evidence="19">3.2.2.23</ecNumber>
        <ecNumber evidence="19">4.2.99.18</ecNumber>
    </submittedName>
</protein>
<accession>A0A955LJR0</accession>
<dbReference type="NCBIfam" id="TIGR00577">
    <property type="entry name" value="fpg"/>
    <property type="match status" value="1"/>
</dbReference>
<dbReference type="NCBIfam" id="NF002211">
    <property type="entry name" value="PRK01103.1"/>
    <property type="match status" value="1"/>
</dbReference>
<comment type="similarity">
    <text evidence="3">Belongs to the FPG family.</text>
</comment>
<evidence type="ECO:0000256" key="6">
    <source>
        <dbReference type="ARBA" id="ARBA00022763"/>
    </source>
</evidence>
<dbReference type="GO" id="GO:0003684">
    <property type="term" value="F:damaged DNA binding"/>
    <property type="evidence" value="ECO:0007669"/>
    <property type="project" value="InterPro"/>
</dbReference>
<gene>
    <name evidence="19" type="primary">mutM</name>
    <name evidence="19" type="ORF">KC614_01675</name>
</gene>
<dbReference type="SMART" id="SM01232">
    <property type="entry name" value="H2TH"/>
    <property type="match status" value="1"/>
</dbReference>
<dbReference type="SUPFAM" id="SSF57716">
    <property type="entry name" value="Glucocorticoid receptor-like (DNA-binding domain)"/>
    <property type="match status" value="1"/>
</dbReference>
<keyword evidence="8 19" id="KW-0378">Hydrolase</keyword>
<evidence type="ECO:0000256" key="11">
    <source>
        <dbReference type="ARBA" id="ARBA00023204"/>
    </source>
</evidence>
<dbReference type="PANTHER" id="PTHR22993">
    <property type="entry name" value="FORMAMIDOPYRIMIDINE-DNA GLYCOSYLASE"/>
    <property type="match status" value="1"/>
</dbReference>
<dbReference type="PROSITE" id="PS51068">
    <property type="entry name" value="FPG_CAT"/>
    <property type="match status" value="1"/>
</dbReference>
<dbReference type="InterPro" id="IPR020629">
    <property type="entry name" value="FPG_Glyclase"/>
</dbReference>
<keyword evidence="5" id="KW-0479">Metal-binding</keyword>
<comment type="subunit">
    <text evidence="4">Monomer.</text>
</comment>
<dbReference type="SUPFAM" id="SSF81624">
    <property type="entry name" value="N-terminal domain of MutM-like DNA repair proteins"/>
    <property type="match status" value="1"/>
</dbReference>
<evidence type="ECO:0000256" key="4">
    <source>
        <dbReference type="ARBA" id="ARBA00011245"/>
    </source>
</evidence>
<evidence type="ECO:0000256" key="1">
    <source>
        <dbReference type="ARBA" id="ARBA00001668"/>
    </source>
</evidence>
<evidence type="ECO:0000256" key="5">
    <source>
        <dbReference type="ARBA" id="ARBA00022723"/>
    </source>
</evidence>